<sequence length="484" mass="53659">MHTLIIGGGIGGLTAAALLAKTRHDVTVVEASTEWGGCAGKFQRRDTLFPVGATLGMGFEQGGLHDRVLRLLGKQVPVRLLDDVMTLHFPGQTMTYFRDRRKHLDSICGHFPDAADRIRSFYDELWKTAAVIRTLMKPLPALPPKTTREWAYLAAFLRPPHMKLAPFARLTLFDRLQAHGLEQETAFIQLLDGQLIDSMQTTSCDVSYLMAATALDIYHEGAYYVDGGLYRAAETLAESIRENGGTLKKNRRIVSIKKDRCWVAKDHRGNEYRAEHIVFNGAIQLLPSLIEGLSGRHRKMADVPTWVTHTLYFTLDDAHIPASFPLFQQISAHSMSEGGHLFMSISAKDDRLRAAAGKRTMTVSTHSAPEHWQSKEQYDAYKTELTEKMLSLIETVYPDFRQAILAMETGAPKAWERYTLRPNGFVGGFPQTAHHALFGSLSHRSGLPNLWLCGDSIFPGGGTIGATASGIHCARSIAPGLFSL</sequence>
<organism evidence="3 4">
    <name type="scientific">Domibacillus enclensis</name>
    <dbReference type="NCBI Taxonomy" id="1017273"/>
    <lineage>
        <taxon>Bacteria</taxon>
        <taxon>Bacillati</taxon>
        <taxon>Bacillota</taxon>
        <taxon>Bacilli</taxon>
        <taxon>Bacillales</taxon>
        <taxon>Bacillaceae</taxon>
        <taxon>Domibacillus</taxon>
    </lineage>
</organism>
<dbReference type="GO" id="GO:0016491">
    <property type="term" value="F:oxidoreductase activity"/>
    <property type="evidence" value="ECO:0007669"/>
    <property type="project" value="InterPro"/>
</dbReference>
<name>A0A1N6ZHY6_9BACI</name>
<dbReference type="Pfam" id="PF01593">
    <property type="entry name" value="Amino_oxidase"/>
    <property type="match status" value="1"/>
</dbReference>
<keyword evidence="5" id="KW-1185">Reference proteome</keyword>
<evidence type="ECO:0000313" key="4">
    <source>
        <dbReference type="Proteomes" id="UP000186385"/>
    </source>
</evidence>
<evidence type="ECO:0000313" key="2">
    <source>
        <dbReference type="EMBL" id="OXS76710.1"/>
    </source>
</evidence>
<dbReference type="EMBL" id="FTLX01000006">
    <property type="protein sequence ID" value="SIR26429.1"/>
    <property type="molecule type" value="Genomic_DNA"/>
</dbReference>
<dbReference type="RefSeq" id="WP_045849008.1">
    <property type="nucleotide sequence ID" value="NZ_FTLX01000006.1"/>
</dbReference>
<dbReference type="InterPro" id="IPR036188">
    <property type="entry name" value="FAD/NAD-bd_sf"/>
</dbReference>
<evidence type="ECO:0000313" key="3">
    <source>
        <dbReference type="EMBL" id="SIR26429.1"/>
    </source>
</evidence>
<dbReference type="Gene3D" id="3.50.50.60">
    <property type="entry name" value="FAD/NAD(P)-binding domain"/>
    <property type="match status" value="2"/>
</dbReference>
<dbReference type="AlphaFoldDB" id="A0A1N6ZHY6"/>
<dbReference type="InterPro" id="IPR002937">
    <property type="entry name" value="Amino_oxidase"/>
</dbReference>
<reference evidence="3 4" key="1">
    <citation type="submission" date="2017-01" db="EMBL/GenBank/DDBJ databases">
        <authorList>
            <person name="Mah S.A."/>
            <person name="Swanson W.J."/>
            <person name="Moy G.W."/>
            <person name="Vacquier V.D."/>
        </authorList>
    </citation>
    <scope>NUCLEOTIDE SEQUENCE [LARGE SCALE GENOMIC DNA]</scope>
    <source>
        <strain evidence="3 4">NIO-1016</strain>
    </source>
</reference>
<evidence type="ECO:0000313" key="5">
    <source>
        <dbReference type="Proteomes" id="UP000215545"/>
    </source>
</evidence>
<evidence type="ECO:0000259" key="1">
    <source>
        <dbReference type="Pfam" id="PF01593"/>
    </source>
</evidence>
<proteinExistence type="predicted"/>
<dbReference type="STRING" id="1017273.SAMN05443094_106227"/>
<dbReference type="Proteomes" id="UP000215545">
    <property type="component" value="Unassembled WGS sequence"/>
</dbReference>
<dbReference type="PANTHER" id="PTHR46313:SF3">
    <property type="entry name" value="PROLYCOPENE ISOMERASE, CHLOROPLASTIC"/>
    <property type="match status" value="1"/>
</dbReference>
<dbReference type="SUPFAM" id="SSF51905">
    <property type="entry name" value="FAD/NAD(P)-binding domain"/>
    <property type="match status" value="1"/>
</dbReference>
<protein>
    <submittedName>
        <fullName evidence="3">C-3',4' desaturase CrtD</fullName>
    </submittedName>
    <submittedName>
        <fullName evidence="2">Oxidoreductase</fullName>
    </submittedName>
</protein>
<dbReference type="PANTHER" id="PTHR46313">
    <property type="match status" value="1"/>
</dbReference>
<feature type="domain" description="Amine oxidase" evidence="1">
    <location>
        <begin position="10"/>
        <end position="477"/>
    </location>
</feature>
<dbReference type="GO" id="GO:0016116">
    <property type="term" value="P:carotenoid metabolic process"/>
    <property type="evidence" value="ECO:0007669"/>
    <property type="project" value="InterPro"/>
</dbReference>
<dbReference type="Proteomes" id="UP000186385">
    <property type="component" value="Unassembled WGS sequence"/>
</dbReference>
<gene>
    <name evidence="2" type="ORF">B1B05_13685</name>
    <name evidence="3" type="ORF">SAMN05443094_106227</name>
</gene>
<dbReference type="EMBL" id="MWSK01000006">
    <property type="protein sequence ID" value="OXS76710.1"/>
    <property type="molecule type" value="Genomic_DNA"/>
</dbReference>
<reference evidence="5" key="2">
    <citation type="submission" date="2017-03" db="EMBL/GenBank/DDBJ databases">
        <title>Bacillus sp. V-88(T) DSM27956, whole genome shotgun sequencing project.</title>
        <authorList>
            <person name="Dastager S.G."/>
            <person name="Neurgaonkar P.S."/>
            <person name="Dharne M.S."/>
        </authorList>
    </citation>
    <scope>NUCLEOTIDE SEQUENCE [LARGE SCALE GENOMIC DNA]</scope>
    <source>
        <strain evidence="5">DSM 25145</strain>
    </source>
</reference>
<reference evidence="2" key="3">
    <citation type="submission" date="2017-03" db="EMBL/GenBank/DDBJ databases">
        <authorList>
            <person name="Dastager S.G."/>
            <person name="Neurgaonkar P.S."/>
            <person name="Dharne M.S."/>
        </authorList>
    </citation>
    <scope>NUCLEOTIDE SEQUENCE</scope>
    <source>
        <strain evidence="2">DSM 25145</strain>
    </source>
</reference>
<accession>A0A1N6ZHY6</accession>
<dbReference type="OrthoDB" id="9789960at2"/>
<dbReference type="InterPro" id="IPR045892">
    <property type="entry name" value="CrtISO-like"/>
</dbReference>